<feature type="transmembrane region" description="Helical" evidence="5">
    <location>
        <begin position="171"/>
        <end position="188"/>
    </location>
</feature>
<dbReference type="OrthoDB" id="10062876at2759"/>
<protein>
    <submittedName>
        <fullName evidence="7">General amino acid permease AGP2</fullName>
    </submittedName>
</protein>
<dbReference type="OMA" id="NWITISI"/>
<evidence type="ECO:0000256" key="2">
    <source>
        <dbReference type="ARBA" id="ARBA00022692"/>
    </source>
</evidence>
<dbReference type="InParanoid" id="A0A165JE04"/>
<dbReference type="AlphaFoldDB" id="A0A165JE04"/>
<feature type="transmembrane region" description="Helical" evidence="5">
    <location>
        <begin position="132"/>
        <end position="151"/>
    </location>
</feature>
<organism evidence="7 8">
    <name type="scientific">Xylona heveae (strain CBS 132557 / TC161)</name>
    <dbReference type="NCBI Taxonomy" id="1328760"/>
    <lineage>
        <taxon>Eukaryota</taxon>
        <taxon>Fungi</taxon>
        <taxon>Dikarya</taxon>
        <taxon>Ascomycota</taxon>
        <taxon>Pezizomycotina</taxon>
        <taxon>Xylonomycetes</taxon>
        <taxon>Xylonales</taxon>
        <taxon>Xylonaceae</taxon>
        <taxon>Xylona</taxon>
    </lineage>
</organism>
<evidence type="ECO:0000256" key="4">
    <source>
        <dbReference type="ARBA" id="ARBA00023136"/>
    </source>
</evidence>
<sequence length="311" mass="34886">MVGPEYVAMVAGETKFPRRNLKAAFNTVYIRFGVFFILSALCVGIVLPYNDPTLVRVLDGGSGGGTAAASPYVIAMHNMRISVLPHLTNALMVTSIFSAGNTNVYAATRTLYGLSLEGQAPKFLRKCTNNGIPIYCFCVVMFFPLLSFLQISSGSAQVITWLANITEAAQLIDYIVMCITYLCFYQALKAQGIDRRTLPYVGWFQPYCAWIGLVGMIFTVCTYGYTTFLPGWWDVGTFFSYYTMVFVGVITFAGWKVVKRTKFVRPHEADLVWERPKIDAYEAAFTEKHVSFWVELQQMMGFKRKPISESA</sequence>
<dbReference type="InterPro" id="IPR050524">
    <property type="entry name" value="APC_YAT"/>
</dbReference>
<dbReference type="PANTHER" id="PTHR43341:SF6">
    <property type="entry name" value="AMINO ACID TRANSPORTER (EUROFUNG)"/>
    <property type="match status" value="1"/>
</dbReference>
<comment type="subcellular location">
    <subcellularLocation>
        <location evidence="1">Membrane</location>
        <topology evidence="1">Multi-pass membrane protein</topology>
    </subcellularLocation>
</comment>
<dbReference type="Gene3D" id="1.20.1740.10">
    <property type="entry name" value="Amino acid/polyamine transporter I"/>
    <property type="match status" value="1"/>
</dbReference>
<feature type="transmembrane region" description="Helical" evidence="5">
    <location>
        <begin position="238"/>
        <end position="258"/>
    </location>
</feature>
<proteinExistence type="predicted"/>
<feature type="transmembrane region" description="Helical" evidence="5">
    <location>
        <begin position="200"/>
        <end position="226"/>
    </location>
</feature>
<accession>A0A165JE04</accession>
<dbReference type="GO" id="GO:0016020">
    <property type="term" value="C:membrane"/>
    <property type="evidence" value="ECO:0007669"/>
    <property type="project" value="UniProtKB-SubCell"/>
</dbReference>
<evidence type="ECO:0000256" key="5">
    <source>
        <dbReference type="SAM" id="Phobius"/>
    </source>
</evidence>
<dbReference type="GO" id="GO:0015171">
    <property type="term" value="F:amino acid transmembrane transporter activity"/>
    <property type="evidence" value="ECO:0007669"/>
    <property type="project" value="TreeGrafter"/>
</dbReference>
<dbReference type="InterPro" id="IPR004841">
    <property type="entry name" value="AA-permease/SLC12A_dom"/>
</dbReference>
<evidence type="ECO:0000313" key="7">
    <source>
        <dbReference type="EMBL" id="KZF26115.1"/>
    </source>
</evidence>
<dbReference type="GeneID" id="28896591"/>
<keyword evidence="4 5" id="KW-0472">Membrane</keyword>
<evidence type="ECO:0000256" key="1">
    <source>
        <dbReference type="ARBA" id="ARBA00004141"/>
    </source>
</evidence>
<dbReference type="RefSeq" id="XP_018191670.1">
    <property type="nucleotide sequence ID" value="XM_018331454.1"/>
</dbReference>
<feature type="domain" description="Amino acid permease/ SLC12A" evidence="6">
    <location>
        <begin position="3"/>
        <end position="264"/>
    </location>
</feature>
<gene>
    <name evidence="7" type="ORF">L228DRAFT_242523</name>
</gene>
<keyword evidence="8" id="KW-1185">Reference proteome</keyword>
<evidence type="ECO:0000256" key="3">
    <source>
        <dbReference type="ARBA" id="ARBA00022989"/>
    </source>
</evidence>
<keyword evidence="2 5" id="KW-0812">Transmembrane</keyword>
<dbReference type="STRING" id="1328760.A0A165JE04"/>
<evidence type="ECO:0000259" key="6">
    <source>
        <dbReference type="Pfam" id="PF00324"/>
    </source>
</evidence>
<dbReference type="EMBL" id="KV407454">
    <property type="protein sequence ID" value="KZF26115.1"/>
    <property type="molecule type" value="Genomic_DNA"/>
</dbReference>
<dbReference type="Pfam" id="PF00324">
    <property type="entry name" value="AA_permease"/>
    <property type="match status" value="1"/>
</dbReference>
<feature type="transmembrane region" description="Helical" evidence="5">
    <location>
        <begin position="28"/>
        <end position="49"/>
    </location>
</feature>
<dbReference type="PANTHER" id="PTHR43341">
    <property type="entry name" value="AMINO ACID PERMEASE"/>
    <property type="match status" value="1"/>
</dbReference>
<name>A0A165JE04_XYLHT</name>
<dbReference type="Proteomes" id="UP000076632">
    <property type="component" value="Unassembled WGS sequence"/>
</dbReference>
<evidence type="ECO:0000313" key="8">
    <source>
        <dbReference type="Proteomes" id="UP000076632"/>
    </source>
</evidence>
<reference evidence="7 8" key="1">
    <citation type="journal article" date="2016" name="Fungal Biol.">
        <title>The genome of Xylona heveae provides a window into fungal endophytism.</title>
        <authorList>
            <person name="Gazis R."/>
            <person name="Kuo A."/>
            <person name="Riley R."/>
            <person name="LaButti K."/>
            <person name="Lipzen A."/>
            <person name="Lin J."/>
            <person name="Amirebrahimi M."/>
            <person name="Hesse C.N."/>
            <person name="Spatafora J.W."/>
            <person name="Henrissat B."/>
            <person name="Hainaut M."/>
            <person name="Grigoriev I.V."/>
            <person name="Hibbett D.S."/>
        </authorList>
    </citation>
    <scope>NUCLEOTIDE SEQUENCE [LARGE SCALE GENOMIC DNA]</scope>
    <source>
        <strain evidence="7 8">TC161</strain>
    </source>
</reference>
<keyword evidence="3 5" id="KW-1133">Transmembrane helix</keyword>